<dbReference type="PROSITE" id="PS51379">
    <property type="entry name" value="4FE4S_FER_2"/>
    <property type="match status" value="2"/>
</dbReference>
<dbReference type="GO" id="GO:0005886">
    <property type="term" value="C:plasma membrane"/>
    <property type="evidence" value="ECO:0007669"/>
    <property type="project" value="UniProtKB-SubCell"/>
</dbReference>
<feature type="domain" description="4Fe-4S ferredoxin-type" evidence="13">
    <location>
        <begin position="105"/>
        <end position="134"/>
    </location>
</feature>
<dbReference type="PROSITE" id="PS00198">
    <property type="entry name" value="4FE4S_FER_1"/>
    <property type="match status" value="1"/>
</dbReference>
<feature type="binding site" evidence="12">
    <location>
        <position position="83"/>
    </location>
    <ligand>
        <name>[4Fe-4S] cluster</name>
        <dbReference type="ChEBI" id="CHEBI:49883"/>
        <label>2</label>
    </ligand>
</feature>
<keyword evidence="5" id="KW-0677">Repeat</keyword>
<dbReference type="PANTHER" id="PTHR10849">
    <property type="entry name" value="NADH DEHYDROGENASE UBIQUINONE IRON-SULFUR PROTEIN 8, MITOCHONDRIAL"/>
    <property type="match status" value="1"/>
</dbReference>
<keyword evidence="3 12" id="KW-0874">Quinone</keyword>
<sequence>MRVIKQKPMTVIERLYIFEAIRGLWTTLKHAARGLFRYEELPTISYPEGQPEIRNTYRAKHRLMLRPDGTPRCVACGMCAAACPAHCIFIEATQSDDPRIEKRVMRFDIDHLTCVFCGLCAEACPVDALRMDTKQIIFEHRSREDFVAHLYDLTNWDPKDYPNDEQSQMAPGGTKNAEARKVWGMEVK</sequence>
<reference evidence="14 15" key="1">
    <citation type="submission" date="2017-08" db="EMBL/GenBank/DDBJ databases">
        <authorList>
            <person name="de Groot N.N."/>
        </authorList>
    </citation>
    <scope>NUCLEOTIDE SEQUENCE [LARGE SCALE GENOMIC DNA]</scope>
    <source>
        <strain evidence="14 15">HM2</strain>
    </source>
</reference>
<dbReference type="Proteomes" id="UP000255423">
    <property type="component" value="Unassembled WGS sequence"/>
</dbReference>
<dbReference type="EC" id="7.1.1.-" evidence="12"/>
<comment type="catalytic activity">
    <reaction evidence="12">
        <text>a quinone + NADH + 5 H(+)(in) = a quinol + NAD(+) + 4 H(+)(out)</text>
        <dbReference type="Rhea" id="RHEA:57888"/>
        <dbReference type="ChEBI" id="CHEBI:15378"/>
        <dbReference type="ChEBI" id="CHEBI:24646"/>
        <dbReference type="ChEBI" id="CHEBI:57540"/>
        <dbReference type="ChEBI" id="CHEBI:57945"/>
        <dbReference type="ChEBI" id="CHEBI:132124"/>
    </reaction>
</comment>
<feature type="binding site" evidence="12">
    <location>
        <position position="79"/>
    </location>
    <ligand>
        <name>[4Fe-4S] cluster</name>
        <dbReference type="ChEBI" id="CHEBI:49883"/>
        <label>1</label>
    </ligand>
</feature>
<gene>
    <name evidence="12" type="primary">nuoI</name>
    <name evidence="14" type="ORF">SAMN05661053_1337</name>
</gene>
<evidence type="ECO:0000313" key="14">
    <source>
        <dbReference type="EMBL" id="SUQ20084.1"/>
    </source>
</evidence>
<keyword evidence="4 12" id="KW-0479">Metal-binding</keyword>
<comment type="cofactor">
    <cofactor evidence="12">
        <name>[4Fe-4S] cluster</name>
        <dbReference type="ChEBI" id="CHEBI:49883"/>
    </cofactor>
    <text evidence="12">Binds 2 [4Fe-4S] clusters per subunit.</text>
</comment>
<dbReference type="InterPro" id="IPR010226">
    <property type="entry name" value="NADH_quinone_OxRdtase_chainI"/>
</dbReference>
<dbReference type="RefSeq" id="WP_015732213.1">
    <property type="nucleotide sequence ID" value="NZ_CACZHM010000017.1"/>
</dbReference>
<protein>
    <recommendedName>
        <fullName evidence="12">NADH-quinone oxidoreductase subunit I</fullName>
        <ecNumber evidence="12">7.1.1.-</ecNumber>
    </recommendedName>
    <alternativeName>
        <fullName evidence="12">NADH dehydrogenase I subunit I</fullName>
    </alternativeName>
    <alternativeName>
        <fullName evidence="12">NDH-1 subunit I</fullName>
    </alternativeName>
</protein>
<keyword evidence="6 12" id="KW-1278">Translocase</keyword>
<evidence type="ECO:0000256" key="9">
    <source>
        <dbReference type="ARBA" id="ARBA00023027"/>
    </source>
</evidence>
<dbReference type="GO" id="GO:0051539">
    <property type="term" value="F:4 iron, 4 sulfur cluster binding"/>
    <property type="evidence" value="ECO:0007669"/>
    <property type="project" value="UniProtKB-KW"/>
</dbReference>
<dbReference type="OMA" id="ARCIHIV"/>
<evidence type="ECO:0000256" key="2">
    <source>
        <dbReference type="ARBA" id="ARBA00022485"/>
    </source>
</evidence>
<proteinExistence type="inferred from homology"/>
<dbReference type="InterPro" id="IPR017900">
    <property type="entry name" value="4Fe4S_Fe_S_CS"/>
</dbReference>
<feature type="binding site" evidence="12">
    <location>
        <position position="114"/>
    </location>
    <ligand>
        <name>[4Fe-4S] cluster</name>
        <dbReference type="ChEBI" id="CHEBI:49883"/>
        <label>2</label>
    </ligand>
</feature>
<dbReference type="Gene3D" id="3.30.70.3270">
    <property type="match status" value="1"/>
</dbReference>
<dbReference type="HAMAP" id="MF_01351">
    <property type="entry name" value="NDH1_NuoI"/>
    <property type="match status" value="1"/>
</dbReference>
<dbReference type="GO" id="GO:0048038">
    <property type="term" value="F:quinone binding"/>
    <property type="evidence" value="ECO:0007669"/>
    <property type="project" value="UniProtKB-KW"/>
</dbReference>
<comment type="function">
    <text evidence="12">NDH-1 shuttles electrons from NADH, via FMN and iron-sulfur (Fe-S) centers, to quinones in the respiratory chain. The immediate electron acceptor for the enzyme in this species is believed to be ubiquinone. Couples the redox reaction to proton translocation (for every two electrons transferred, four hydrogen ions are translocated across the cytoplasmic membrane), and thus conserves the redox energy in a proton gradient.</text>
</comment>
<evidence type="ECO:0000256" key="7">
    <source>
        <dbReference type="ARBA" id="ARBA00023004"/>
    </source>
</evidence>
<dbReference type="EMBL" id="UHJL01000001">
    <property type="protein sequence ID" value="SUQ20084.1"/>
    <property type="molecule type" value="Genomic_DNA"/>
</dbReference>
<evidence type="ECO:0000256" key="10">
    <source>
        <dbReference type="ARBA" id="ARBA00023075"/>
    </source>
</evidence>
<organism evidence="14 15">
    <name type="scientific">Fibrobacter succinogenes</name>
    <name type="common">Bacteroides succinogenes</name>
    <dbReference type="NCBI Taxonomy" id="833"/>
    <lineage>
        <taxon>Bacteria</taxon>
        <taxon>Pseudomonadati</taxon>
        <taxon>Fibrobacterota</taxon>
        <taxon>Fibrobacteria</taxon>
        <taxon>Fibrobacterales</taxon>
        <taxon>Fibrobacteraceae</taxon>
        <taxon>Fibrobacter</taxon>
    </lineage>
</organism>
<feature type="binding site" evidence="12">
    <location>
        <position position="120"/>
    </location>
    <ligand>
        <name>[4Fe-4S] cluster</name>
        <dbReference type="ChEBI" id="CHEBI:49883"/>
        <label>2</label>
    </ligand>
</feature>
<feature type="binding site" evidence="12">
    <location>
        <position position="73"/>
    </location>
    <ligand>
        <name>[4Fe-4S] cluster</name>
        <dbReference type="ChEBI" id="CHEBI:49883"/>
        <label>1</label>
    </ligand>
</feature>
<keyword evidence="1 12" id="KW-1003">Cell membrane</keyword>
<evidence type="ECO:0000256" key="3">
    <source>
        <dbReference type="ARBA" id="ARBA00022719"/>
    </source>
</evidence>
<comment type="subunit">
    <text evidence="12">NDH-1 is composed of 14 different subunits. Subunits NuoA, H, J, K, L, M, N constitute the membrane sector of the complex.</text>
</comment>
<comment type="similarity">
    <text evidence="12">Belongs to the complex I 23 kDa subunit family.</text>
</comment>
<keyword evidence="9 12" id="KW-0520">NAD</keyword>
<keyword evidence="7 12" id="KW-0408">Iron</keyword>
<keyword evidence="8 12" id="KW-0411">Iron-sulfur</keyword>
<feature type="binding site" evidence="12">
    <location>
        <position position="124"/>
    </location>
    <ligand>
        <name>[4Fe-4S] cluster</name>
        <dbReference type="ChEBI" id="CHEBI:49883"/>
        <label>1</label>
    </ligand>
</feature>
<dbReference type="PANTHER" id="PTHR10849:SF24">
    <property type="entry name" value="NADH-QUINONE OXIDOREDUCTASE SUBUNIT I 2"/>
    <property type="match status" value="1"/>
</dbReference>
<keyword evidence="10 12" id="KW-0830">Ubiquinone</keyword>
<accession>A0A380RXC9</accession>
<feature type="domain" description="4Fe-4S ferredoxin-type" evidence="13">
    <location>
        <begin position="61"/>
        <end position="93"/>
    </location>
</feature>
<dbReference type="InterPro" id="IPR017896">
    <property type="entry name" value="4Fe4S_Fe-S-bd"/>
</dbReference>
<dbReference type="GO" id="GO:0005506">
    <property type="term" value="F:iron ion binding"/>
    <property type="evidence" value="ECO:0007669"/>
    <property type="project" value="UniProtKB-UniRule"/>
</dbReference>
<evidence type="ECO:0000256" key="6">
    <source>
        <dbReference type="ARBA" id="ARBA00022967"/>
    </source>
</evidence>
<evidence type="ECO:0000256" key="4">
    <source>
        <dbReference type="ARBA" id="ARBA00022723"/>
    </source>
</evidence>
<evidence type="ECO:0000259" key="13">
    <source>
        <dbReference type="PROSITE" id="PS51379"/>
    </source>
</evidence>
<evidence type="ECO:0000256" key="11">
    <source>
        <dbReference type="ARBA" id="ARBA00023136"/>
    </source>
</evidence>
<feature type="binding site" evidence="12">
    <location>
        <position position="76"/>
    </location>
    <ligand>
        <name>[4Fe-4S] cluster</name>
        <dbReference type="ChEBI" id="CHEBI:49883"/>
        <label>1</label>
    </ligand>
</feature>
<evidence type="ECO:0000256" key="12">
    <source>
        <dbReference type="HAMAP-Rule" id="MF_01351"/>
    </source>
</evidence>
<keyword evidence="11 12" id="KW-0472">Membrane</keyword>
<dbReference type="AlphaFoldDB" id="A0A380RXC9"/>
<dbReference type="SUPFAM" id="SSF54862">
    <property type="entry name" value="4Fe-4S ferredoxins"/>
    <property type="match status" value="1"/>
</dbReference>
<dbReference type="GO" id="GO:0050136">
    <property type="term" value="F:NADH dehydrogenase (quinone) (non-electrogenic) activity"/>
    <property type="evidence" value="ECO:0007669"/>
    <property type="project" value="UniProtKB-UniRule"/>
</dbReference>
<evidence type="ECO:0000313" key="15">
    <source>
        <dbReference type="Proteomes" id="UP000255423"/>
    </source>
</evidence>
<evidence type="ECO:0000256" key="5">
    <source>
        <dbReference type="ARBA" id="ARBA00022737"/>
    </source>
</evidence>
<keyword evidence="2 12" id="KW-0004">4Fe-4S</keyword>
<evidence type="ECO:0000256" key="1">
    <source>
        <dbReference type="ARBA" id="ARBA00022475"/>
    </source>
</evidence>
<comment type="subcellular location">
    <subcellularLocation>
        <location evidence="12">Cell membrane</location>
        <topology evidence="12">Peripheral membrane protein</topology>
    </subcellularLocation>
</comment>
<evidence type="ECO:0000256" key="8">
    <source>
        <dbReference type="ARBA" id="ARBA00023014"/>
    </source>
</evidence>
<feature type="binding site" evidence="12">
    <location>
        <position position="117"/>
    </location>
    <ligand>
        <name>[4Fe-4S] cluster</name>
        <dbReference type="ChEBI" id="CHEBI:49883"/>
        <label>2</label>
    </ligand>
</feature>
<dbReference type="Pfam" id="PF12838">
    <property type="entry name" value="Fer4_7"/>
    <property type="match status" value="1"/>
</dbReference>
<name>A0A380RXC9_FIBSU</name>